<keyword evidence="3" id="KW-0863">Zinc-finger</keyword>
<evidence type="ECO:0000256" key="3">
    <source>
        <dbReference type="PROSITE-ProRule" id="PRU00325"/>
    </source>
</evidence>
<evidence type="ECO:0000313" key="9">
    <source>
        <dbReference type="Proteomes" id="UP001642464"/>
    </source>
</evidence>
<evidence type="ECO:0000259" key="7">
    <source>
        <dbReference type="PROSITE" id="PS52004"/>
    </source>
</evidence>
<feature type="domain" description="USP" evidence="5">
    <location>
        <begin position="693"/>
        <end position="990"/>
    </location>
</feature>
<evidence type="ECO:0000259" key="5">
    <source>
        <dbReference type="PROSITE" id="PS50235"/>
    </source>
</evidence>
<comment type="caution">
    <text evidence="8">The sequence shown here is derived from an EMBL/GenBank/DDBJ whole genome shotgun (WGS) entry which is preliminary data.</text>
</comment>
<dbReference type="InterPro" id="IPR016039">
    <property type="entry name" value="Thiolase-like"/>
</dbReference>
<reference evidence="8 9" key="1">
    <citation type="submission" date="2024-02" db="EMBL/GenBank/DDBJ databases">
        <authorList>
            <person name="Chen Y."/>
            <person name="Shah S."/>
            <person name="Dougan E. K."/>
            <person name="Thang M."/>
            <person name="Chan C."/>
        </authorList>
    </citation>
    <scope>NUCLEOTIDE SEQUENCE [LARGE SCALE GENOMIC DNA]</scope>
</reference>
<feature type="compositionally biased region" description="Basic and acidic residues" evidence="4">
    <location>
        <begin position="1656"/>
        <end position="1667"/>
    </location>
</feature>
<dbReference type="InterPro" id="IPR050091">
    <property type="entry name" value="PKS_NRPS_Biosynth_Enz"/>
</dbReference>
<keyword evidence="3" id="KW-0479">Metal-binding</keyword>
<dbReference type="Pfam" id="PF00109">
    <property type="entry name" value="ketoacyl-synt"/>
    <property type="match status" value="1"/>
</dbReference>
<feature type="region of interest" description="Disordered" evidence="4">
    <location>
        <begin position="1654"/>
        <end position="1726"/>
    </location>
</feature>
<dbReference type="Gene3D" id="3.40.47.10">
    <property type="match status" value="1"/>
</dbReference>
<dbReference type="SUPFAM" id="SSF53901">
    <property type="entry name" value="Thiolase-like"/>
    <property type="match status" value="1"/>
</dbReference>
<dbReference type="Gene3D" id="2.30.130.30">
    <property type="entry name" value="Hypothetical protein"/>
    <property type="match status" value="1"/>
</dbReference>
<organism evidence="8 9">
    <name type="scientific">Durusdinium trenchii</name>
    <dbReference type="NCBI Taxonomy" id="1381693"/>
    <lineage>
        <taxon>Eukaryota</taxon>
        <taxon>Sar</taxon>
        <taxon>Alveolata</taxon>
        <taxon>Dinophyceae</taxon>
        <taxon>Suessiales</taxon>
        <taxon>Symbiodiniaceae</taxon>
        <taxon>Durusdinium</taxon>
    </lineage>
</organism>
<dbReference type="SUPFAM" id="SSF54001">
    <property type="entry name" value="Cysteine proteinases"/>
    <property type="match status" value="1"/>
</dbReference>
<feature type="compositionally biased region" description="Polar residues" evidence="4">
    <location>
        <begin position="1676"/>
        <end position="1696"/>
    </location>
</feature>
<dbReference type="EMBL" id="CAXAMM010039573">
    <property type="protein sequence ID" value="CAK9087421.1"/>
    <property type="molecule type" value="Genomic_DNA"/>
</dbReference>
<keyword evidence="2" id="KW-0597">Phosphoprotein</keyword>
<dbReference type="InterPro" id="IPR015947">
    <property type="entry name" value="PUA-like_sf"/>
</dbReference>
<dbReference type="SMART" id="SM00825">
    <property type="entry name" value="PKS_KS"/>
    <property type="match status" value="1"/>
</dbReference>
<dbReference type="InterPro" id="IPR014030">
    <property type="entry name" value="Ketoacyl_synth_N"/>
</dbReference>
<dbReference type="Gene3D" id="3.90.70.10">
    <property type="entry name" value="Cysteine proteinases"/>
    <property type="match status" value="1"/>
</dbReference>
<dbReference type="PROSITE" id="PS52004">
    <property type="entry name" value="KS3_2"/>
    <property type="match status" value="1"/>
</dbReference>
<gene>
    <name evidence="8" type="ORF">SCF082_LOCUS41332</name>
</gene>
<dbReference type="Pfam" id="PF00443">
    <property type="entry name" value="UCH"/>
    <property type="match status" value="1"/>
</dbReference>
<dbReference type="PANTHER" id="PTHR43775:SF37">
    <property type="entry name" value="SI:DKEY-61P9.11"/>
    <property type="match status" value="1"/>
</dbReference>
<dbReference type="CDD" id="cd02257">
    <property type="entry name" value="Peptidase_C19"/>
    <property type="match status" value="1"/>
</dbReference>
<feature type="compositionally biased region" description="Basic and acidic residues" evidence="4">
    <location>
        <begin position="1621"/>
        <end position="1636"/>
    </location>
</feature>
<evidence type="ECO:0000256" key="4">
    <source>
        <dbReference type="SAM" id="MobiDB-lite"/>
    </source>
</evidence>
<evidence type="ECO:0000256" key="1">
    <source>
        <dbReference type="ARBA" id="ARBA00022450"/>
    </source>
</evidence>
<dbReference type="SUPFAM" id="SSF88697">
    <property type="entry name" value="PUA domain-like"/>
    <property type="match status" value="1"/>
</dbReference>
<dbReference type="PROSITE" id="PS50966">
    <property type="entry name" value="ZF_SWIM"/>
    <property type="match status" value="1"/>
</dbReference>
<dbReference type="CDD" id="cd00833">
    <property type="entry name" value="PKS"/>
    <property type="match status" value="1"/>
</dbReference>
<dbReference type="InterPro" id="IPR028889">
    <property type="entry name" value="USP"/>
</dbReference>
<protein>
    <submittedName>
        <fullName evidence="8">Polyketide synthase PksL (PKS)</fullName>
    </submittedName>
</protein>
<name>A0ABP0QGS0_9DINO</name>
<feature type="domain" description="SWIM-type" evidence="6">
    <location>
        <begin position="2398"/>
        <end position="2435"/>
    </location>
</feature>
<dbReference type="PROSITE" id="PS00972">
    <property type="entry name" value="USP_1"/>
    <property type="match status" value="1"/>
</dbReference>
<evidence type="ECO:0000259" key="6">
    <source>
        <dbReference type="PROSITE" id="PS50966"/>
    </source>
</evidence>
<keyword evidence="9" id="KW-1185">Reference proteome</keyword>
<proteinExistence type="predicted"/>
<evidence type="ECO:0000313" key="8">
    <source>
        <dbReference type="EMBL" id="CAK9087421.1"/>
    </source>
</evidence>
<dbReference type="InterPro" id="IPR018200">
    <property type="entry name" value="USP_CS"/>
</dbReference>
<feature type="domain" description="Ketosynthase family 3 (KS3)" evidence="7">
    <location>
        <begin position="215"/>
        <end position="630"/>
    </location>
</feature>
<evidence type="ECO:0000256" key="2">
    <source>
        <dbReference type="ARBA" id="ARBA00022553"/>
    </source>
</evidence>
<keyword evidence="1" id="KW-0596">Phosphopantetheine</keyword>
<dbReference type="PROSITE" id="PS50235">
    <property type="entry name" value="USP_3"/>
    <property type="match status" value="1"/>
</dbReference>
<sequence>MDYHETFEVQSEAGAARERELSVDPLQSGKMPSLLQLTGEISERFSQLATWAPNILDFQVTSRSPFMLLEAGQSRGDKSKAPKLSNDAMLKWIHIFQRHRFMMLLCLGPEPGSLELRPLAEDAGTHRVQLRPGSLVFLRADCLTHRFSSRGKCFMLTNFLLGPNPQRNAPLASQLQEDLGRHLLKIKESAKNEEEFEAQTSRAIQRIANQNLHKGQQCAVRGCAAREPVAAHDPDAFCSAIMAGIDGGQMVPHLRWDHEQYYSQDPMKDAAGQWKTHCNHGCFMEGLELFDNKMFKISPMEATGMDPNQRQALEVFYETTMSAGLDEKKLMRSNIGVFMGGPGGVNSEFGQVPKDDVGGALGSTSGSAAIMANRISFCMGIHGPNFFIDLEGAASLTAFNLAVDSVQRDKAQCIAAVALGVDCNVHPQGLLTLGWAGLLSRKGRCLSFDSYADGYIRGEGYTGLYVNPLMKEENGKKTIDEDPPIIALASGTFINNNGMCASLTAPSGAMCGGKTLEEHALYAGAAPAVGRMQGKPAEGERGLVLKKEWLLRILNGEKCVELRGQAAKLGHVWLVQGNRVYGKATIVKSQPIDLAEFVALRGEHKLETETLPYKNTFALWLTNVQELLEPVVFRKKWGCIGWTRIWYSAQGRRGSAGPRSRCRVKATVKKKGSSRRSTAGRRKQPKVGRVYGVGLTNIGNTCFVNSVLQMLFHSKHLCAWLRAHVAQKRCQGSCVACLLWQTNAAREFHQADAEVMRMWQPLLQTMGFAGGAQESAGEFALALCTEVEGIRPGLFAVEVKRQQEHRCCVETCTLHDIVAKTGQKEAWNLILADNEQFERATANDLIAKTFANEWLAEGLRCEACGARKEVLQCSAPVSSPELLVVQFPRNSSVDCVTMRQQRNEHPIECLGSVEVHGSSYDFVALVEHLPSTENKREKRGRKGNVDRGHFVAWCKERERWLRCDDAVVTLCRSLPDSVEKGVVLALYEKTCAAARGHGTAKIGVEQAGHLPEQKDAEPAAPLKAAVPKVREEELPVKASPSFAREGRVQLLPFADGVDGTLQFEMDVAACLRRFETGEDVEAFLAGLPHYSAEIVGTSLAEVQAQLRPLICGFESDELGGRQAVELQYPLWRTAFYPLLVLTEAWSRSTGMPTVFYYDVFCSLLMGLLHKDISVDVAGYPCRSRYWVIGTARPGSGKSPAVDPMVECLRSVLEQNPHLAAGCGWDKFHLLGPGTHCAAVDKLKATDGYATLITGEGGPLLCPAFPQNGTWNQTTHINFARFLDSAAGGEVPWETAFDRKAKKESAEERVVPVKGVPTQRTNVTIALLQQLSVWQNWWVAGEARFKIGLVQRCMFSFGALRDPGPPSLQGFEKKVVMPILRRIFEAVLKSVGGKAPLAMDAPAREWKLALPLKEAFFQYRLACNDVTRKTFFGETMAAGLHKAPYWVSTVALFGALMEGLWPIGCRSSASLPTWSGQLTAESFKMATLCFQERILYGLAILEVDMRRQARLARLPPKRPMSEAVEAMAELLRALVGSGWCAEWTRRCGAHFRALPSPMWKEAAYQEVMGLLVERGLGEVREQLCGGEVQDVFVKGCFADLSREAKEGLKEMGVPSWSFGPPRRADARQARRAERRKGREVMALGLDSAWFGDQNTAEPRKACARERAEAGQGMTRAPPSQRQKACRGGSSSMSNPTSAGEKGEPDLQVEVGTAEEETESGTWSVLFHGSPSTDAATYTGMRNAMERSLGEARDPGIYTFHEKKLASGARHVLGICKPTACADCTKKVKGRLTFTDKGPVLCVEQKGSHGKLQPPQGGALWTCAEALALSDLEGKRPLVTSKDIRDKFQASGLTLRCSNRQLHNFVGRFNRGGPQQCSKGKLTVSQLQNAAMLHMTAHMDAWQSWKACRLIVLPSSTFDEERVCVMWTCPGMLRRAQALKEKVVKLAVDAKQRVVSNEYGIVTLSFLVSSATPSKTWVGATHTKSVSAHTATQEPFLQALVNSESEANMTQIFLEACALAEKECGLDLREQVWQVHKDYAKGIEASRRKVFPYSRPCDDYAHMRRASYKVLEKHLPRKPRANAAPKKKGRSKKGLVAEEAATEAVAHPEAALSTQDCDAFGKLEQIIHISREAPTIQLFDAIWQLAFSWLQTKSPKAAEYLRTTYFQKVSVDSLQKGLSCTSTLWGADGLWFGGFWGGILGTYPGTSSGTQPLESFHSYWQDTVKGQLRQSPAEVFGAKEKLFENDWATKFAWGEEKVVVTWPACSAEALFNSQSLRSAGRSPAVDFWLNREPRLCQNRNYRQVHIRTGEPSSTSKDGITTFWVLQTKAREKLTAAEAIVTKEVAEMVGNLIASEGPQLATWLAKSGIVTNDQLDVAQLHKYLQGYCAVLEGHLVHASWPRVHRKLKKAVPGRLCTCREFILHADCEHVLYIKALHGDPTANLQNIPVQRPRGRKRKR</sequence>
<dbReference type="InterPro" id="IPR001394">
    <property type="entry name" value="Peptidase_C19_UCH"/>
</dbReference>
<feature type="region of interest" description="Disordered" evidence="4">
    <location>
        <begin position="1611"/>
        <end position="1636"/>
    </location>
</feature>
<dbReference type="InterPro" id="IPR020841">
    <property type="entry name" value="PKS_Beta-ketoAc_synthase_dom"/>
</dbReference>
<dbReference type="InterPro" id="IPR007527">
    <property type="entry name" value="Znf_SWIM"/>
</dbReference>
<dbReference type="Proteomes" id="UP001642464">
    <property type="component" value="Unassembled WGS sequence"/>
</dbReference>
<dbReference type="PANTHER" id="PTHR43775">
    <property type="entry name" value="FATTY ACID SYNTHASE"/>
    <property type="match status" value="1"/>
</dbReference>
<accession>A0ABP0QGS0</accession>
<dbReference type="InterPro" id="IPR038765">
    <property type="entry name" value="Papain-like_cys_pep_sf"/>
</dbReference>
<keyword evidence="3" id="KW-0862">Zinc</keyword>